<protein>
    <submittedName>
        <fullName evidence="1">Uncharacterized protein</fullName>
    </submittedName>
</protein>
<dbReference type="PANTHER" id="PTHR46579">
    <property type="entry name" value="F5/8 TYPE C DOMAIN-CONTAINING PROTEIN-RELATED"/>
    <property type="match status" value="1"/>
</dbReference>
<dbReference type="AlphaFoldDB" id="M5GEL2"/>
<reference evidence="1 2" key="1">
    <citation type="journal article" date="2012" name="Science">
        <title>The Paleozoic origin of enzymatic lignin decomposition reconstructed from 31 fungal genomes.</title>
        <authorList>
            <person name="Floudas D."/>
            <person name="Binder M."/>
            <person name="Riley R."/>
            <person name="Barry K."/>
            <person name="Blanchette R.A."/>
            <person name="Henrissat B."/>
            <person name="Martinez A.T."/>
            <person name="Otillar R."/>
            <person name="Spatafora J.W."/>
            <person name="Yadav J.S."/>
            <person name="Aerts A."/>
            <person name="Benoit I."/>
            <person name="Boyd A."/>
            <person name="Carlson A."/>
            <person name="Copeland A."/>
            <person name="Coutinho P.M."/>
            <person name="de Vries R.P."/>
            <person name="Ferreira P."/>
            <person name="Findley K."/>
            <person name="Foster B."/>
            <person name="Gaskell J."/>
            <person name="Glotzer D."/>
            <person name="Gorecki P."/>
            <person name="Heitman J."/>
            <person name="Hesse C."/>
            <person name="Hori C."/>
            <person name="Igarashi K."/>
            <person name="Jurgens J.A."/>
            <person name="Kallen N."/>
            <person name="Kersten P."/>
            <person name="Kohler A."/>
            <person name="Kuees U."/>
            <person name="Kumar T.K.A."/>
            <person name="Kuo A."/>
            <person name="LaButti K."/>
            <person name="Larrondo L.F."/>
            <person name="Lindquist E."/>
            <person name="Ling A."/>
            <person name="Lombard V."/>
            <person name="Lucas S."/>
            <person name="Lundell T."/>
            <person name="Martin R."/>
            <person name="McLaughlin D.J."/>
            <person name="Morgenstern I."/>
            <person name="Morin E."/>
            <person name="Murat C."/>
            <person name="Nagy L.G."/>
            <person name="Nolan M."/>
            <person name="Ohm R.A."/>
            <person name="Patyshakuliyeva A."/>
            <person name="Rokas A."/>
            <person name="Ruiz-Duenas F.J."/>
            <person name="Sabat G."/>
            <person name="Salamov A."/>
            <person name="Samejima M."/>
            <person name="Schmutz J."/>
            <person name="Slot J.C."/>
            <person name="St John F."/>
            <person name="Stenlid J."/>
            <person name="Sun H."/>
            <person name="Sun S."/>
            <person name="Syed K."/>
            <person name="Tsang A."/>
            <person name="Wiebenga A."/>
            <person name="Young D."/>
            <person name="Pisabarro A."/>
            <person name="Eastwood D.C."/>
            <person name="Martin F."/>
            <person name="Cullen D."/>
            <person name="Grigoriev I.V."/>
            <person name="Hibbett D.S."/>
        </authorList>
    </citation>
    <scope>NUCLEOTIDE SEQUENCE [LARGE SCALE GENOMIC DNA]</scope>
    <source>
        <strain evidence="1 2">DJM-731 SS1</strain>
    </source>
</reference>
<dbReference type="PANTHER" id="PTHR46579:SF1">
    <property type="entry name" value="F5_8 TYPE C DOMAIN-CONTAINING PROTEIN"/>
    <property type="match status" value="1"/>
</dbReference>
<dbReference type="STRING" id="1858805.M5GEL2"/>
<sequence length="341" mass="38917">MAGLTKTLWYHMWVKGGKHKKTLLPEGTALGMPIWYAWLPKQVGYPAGGSLTSNEWKCLLILYGPATIPYVLWKGGHHEAAWNYLKLAAAMKIFMRQEVTEDDLEQASELYQQFYQEYAQIYGTDNITPTFHWVTHMAAQVQCFGPVRNFQMFLYEHLNKVLKSVPSNRHKQGILEVSFAYSFKHKMSLTHLHTLLATQHEDPLAWLLTVKLQHSTTWGLVQSGTLAVLVAEAQDQAQAWLSHPLPGGNSKNMNLLHDIQECLLDWYRCHQPNVPIHHPGDPTAPWHTNFLNHKAVSYSELCFEGKCIMVTLEKKSFKGDSLVLLKFQPGTQWVGKVHGLF</sequence>
<dbReference type="Proteomes" id="UP000030653">
    <property type="component" value="Unassembled WGS sequence"/>
</dbReference>
<evidence type="ECO:0000313" key="1">
    <source>
        <dbReference type="EMBL" id="EJU05512.1"/>
    </source>
</evidence>
<accession>M5GEL2</accession>
<dbReference type="RefSeq" id="XP_040632406.1">
    <property type="nucleotide sequence ID" value="XM_040767862.1"/>
</dbReference>
<keyword evidence="2" id="KW-1185">Reference proteome</keyword>
<organism evidence="1 2">
    <name type="scientific">Dacryopinax primogenitus (strain DJM 731)</name>
    <name type="common">Brown rot fungus</name>
    <dbReference type="NCBI Taxonomy" id="1858805"/>
    <lineage>
        <taxon>Eukaryota</taxon>
        <taxon>Fungi</taxon>
        <taxon>Dikarya</taxon>
        <taxon>Basidiomycota</taxon>
        <taxon>Agaricomycotina</taxon>
        <taxon>Dacrymycetes</taxon>
        <taxon>Dacrymycetales</taxon>
        <taxon>Dacrymycetaceae</taxon>
        <taxon>Dacryopinax</taxon>
    </lineage>
</organism>
<dbReference type="HOGENOM" id="CLU_813859_0_0_1"/>
<name>M5GEL2_DACPD</name>
<dbReference type="OrthoDB" id="3247418at2759"/>
<proteinExistence type="predicted"/>
<dbReference type="EMBL" id="JH795856">
    <property type="protein sequence ID" value="EJU05512.1"/>
    <property type="molecule type" value="Genomic_DNA"/>
</dbReference>
<dbReference type="GeneID" id="63682924"/>
<gene>
    <name evidence="1" type="ORF">DACRYDRAFT_103996</name>
</gene>
<evidence type="ECO:0000313" key="2">
    <source>
        <dbReference type="Proteomes" id="UP000030653"/>
    </source>
</evidence>